<protein>
    <submittedName>
        <fullName evidence="1">Uncharacterized protein</fullName>
    </submittedName>
</protein>
<proteinExistence type="predicted"/>
<name>A0A7J8BAW7_ROUAE</name>
<dbReference type="AlphaFoldDB" id="A0A7J8BAW7"/>
<dbReference type="Proteomes" id="UP000593571">
    <property type="component" value="Unassembled WGS sequence"/>
</dbReference>
<sequence length="135" mass="14949">MCSLPQARVHVCKCACRRVCAAHTWREDAWRRHGVTLTLPSGGGNLRVLLRGARAPPAPRPGSPRVPGARTCPGCGRGWRWGWPRVSWRVPTSHPQKLHERFFPSGTLLPSPNKLTTLLISDFNYLVPISLSSPV</sequence>
<comment type="caution">
    <text evidence="1">The sequence shown here is derived from an EMBL/GenBank/DDBJ whole genome shotgun (WGS) entry which is preliminary data.</text>
</comment>
<reference evidence="1 2" key="1">
    <citation type="journal article" date="2020" name="Nature">
        <title>Six reference-quality genomes reveal evolution of bat adaptations.</title>
        <authorList>
            <person name="Jebb D."/>
            <person name="Huang Z."/>
            <person name="Pippel M."/>
            <person name="Hughes G.M."/>
            <person name="Lavrichenko K."/>
            <person name="Devanna P."/>
            <person name="Winkler S."/>
            <person name="Jermiin L.S."/>
            <person name="Skirmuntt E.C."/>
            <person name="Katzourakis A."/>
            <person name="Burkitt-Gray L."/>
            <person name="Ray D.A."/>
            <person name="Sullivan K.A.M."/>
            <person name="Roscito J.G."/>
            <person name="Kirilenko B.M."/>
            <person name="Davalos L.M."/>
            <person name="Corthals A.P."/>
            <person name="Power M.L."/>
            <person name="Jones G."/>
            <person name="Ransome R.D."/>
            <person name="Dechmann D.K.N."/>
            <person name="Locatelli A.G."/>
            <person name="Puechmaille S.J."/>
            <person name="Fedrigo O."/>
            <person name="Jarvis E.D."/>
            <person name="Hiller M."/>
            <person name="Vernes S.C."/>
            <person name="Myers E.W."/>
            <person name="Teeling E.C."/>
        </authorList>
    </citation>
    <scope>NUCLEOTIDE SEQUENCE [LARGE SCALE GENOMIC DNA]</scope>
    <source>
        <strain evidence="1">MRouAeg1</strain>
        <tissue evidence="1">Muscle</tissue>
    </source>
</reference>
<evidence type="ECO:0000313" key="1">
    <source>
        <dbReference type="EMBL" id="KAF6395460.1"/>
    </source>
</evidence>
<gene>
    <name evidence="1" type="ORF">HJG63_010012</name>
</gene>
<dbReference type="EMBL" id="JACASE010000018">
    <property type="protein sequence ID" value="KAF6395460.1"/>
    <property type="molecule type" value="Genomic_DNA"/>
</dbReference>
<accession>A0A7J8BAW7</accession>
<keyword evidence="2" id="KW-1185">Reference proteome</keyword>
<evidence type="ECO:0000313" key="2">
    <source>
        <dbReference type="Proteomes" id="UP000593571"/>
    </source>
</evidence>
<organism evidence="1 2">
    <name type="scientific">Rousettus aegyptiacus</name>
    <name type="common">Egyptian fruit bat</name>
    <name type="synonym">Pteropus aegyptiacus</name>
    <dbReference type="NCBI Taxonomy" id="9407"/>
    <lineage>
        <taxon>Eukaryota</taxon>
        <taxon>Metazoa</taxon>
        <taxon>Chordata</taxon>
        <taxon>Craniata</taxon>
        <taxon>Vertebrata</taxon>
        <taxon>Euteleostomi</taxon>
        <taxon>Mammalia</taxon>
        <taxon>Eutheria</taxon>
        <taxon>Laurasiatheria</taxon>
        <taxon>Chiroptera</taxon>
        <taxon>Yinpterochiroptera</taxon>
        <taxon>Pteropodoidea</taxon>
        <taxon>Pteropodidae</taxon>
        <taxon>Rousettinae</taxon>
        <taxon>Rousettus</taxon>
    </lineage>
</organism>